<feature type="transmembrane region" description="Helical" evidence="1">
    <location>
        <begin position="39"/>
        <end position="59"/>
    </location>
</feature>
<evidence type="ECO:0000256" key="1">
    <source>
        <dbReference type="SAM" id="Phobius"/>
    </source>
</evidence>
<sequence length="169" mass="17707">MPTPRQAEPHPIKRLVLPPRPITGTVAQRRSREARIERGVLGVFLLLALTVSGFASYAITEGARPYAVQALLPSGIRNFAWKASPGPERPSIPNADFDPVTTGALPDRRVSAMAAPEPTENGSYTLRRISGGVAVLSEAGEGSARSRPAATCPAQAAFLPSATRGLAGS</sequence>
<proteinExistence type="predicted"/>
<accession>A0ABW2BMR0</accession>
<reference evidence="3" key="1">
    <citation type="journal article" date="2019" name="Int. J. Syst. Evol. Microbiol.">
        <title>The Global Catalogue of Microorganisms (GCM) 10K type strain sequencing project: providing services to taxonomists for standard genome sequencing and annotation.</title>
        <authorList>
            <consortium name="The Broad Institute Genomics Platform"/>
            <consortium name="The Broad Institute Genome Sequencing Center for Infectious Disease"/>
            <person name="Wu L."/>
            <person name="Ma J."/>
        </authorList>
    </citation>
    <scope>NUCLEOTIDE SEQUENCE [LARGE SCALE GENOMIC DNA]</scope>
    <source>
        <strain evidence="3">CCUG 48316</strain>
    </source>
</reference>
<dbReference type="RefSeq" id="WP_378971185.1">
    <property type="nucleotide sequence ID" value="NZ_JBHSWN010000001.1"/>
</dbReference>
<gene>
    <name evidence="2" type="ORF">ACFQE0_15460</name>
</gene>
<dbReference type="Proteomes" id="UP001596292">
    <property type="component" value="Unassembled WGS sequence"/>
</dbReference>
<protein>
    <submittedName>
        <fullName evidence="2">Uncharacterized protein</fullName>
    </submittedName>
</protein>
<organism evidence="2 3">
    <name type="scientific">Methylobacterium komagatae</name>
    <dbReference type="NCBI Taxonomy" id="374425"/>
    <lineage>
        <taxon>Bacteria</taxon>
        <taxon>Pseudomonadati</taxon>
        <taxon>Pseudomonadota</taxon>
        <taxon>Alphaproteobacteria</taxon>
        <taxon>Hyphomicrobiales</taxon>
        <taxon>Methylobacteriaceae</taxon>
        <taxon>Methylobacterium</taxon>
    </lineage>
</organism>
<keyword evidence="1" id="KW-1133">Transmembrane helix</keyword>
<evidence type="ECO:0000313" key="3">
    <source>
        <dbReference type="Proteomes" id="UP001596292"/>
    </source>
</evidence>
<keyword evidence="1" id="KW-0812">Transmembrane</keyword>
<name>A0ABW2BMR0_9HYPH</name>
<keyword evidence="1" id="KW-0472">Membrane</keyword>
<comment type="caution">
    <text evidence="2">The sequence shown here is derived from an EMBL/GenBank/DDBJ whole genome shotgun (WGS) entry which is preliminary data.</text>
</comment>
<keyword evidence="3" id="KW-1185">Reference proteome</keyword>
<evidence type="ECO:0000313" key="2">
    <source>
        <dbReference type="EMBL" id="MFC6790890.1"/>
    </source>
</evidence>
<dbReference type="EMBL" id="JBHSWN010000001">
    <property type="protein sequence ID" value="MFC6790890.1"/>
    <property type="molecule type" value="Genomic_DNA"/>
</dbReference>